<dbReference type="Gene3D" id="3.20.20.150">
    <property type="entry name" value="Divalent-metal-dependent TIM barrel enzymes"/>
    <property type="match status" value="1"/>
</dbReference>
<dbReference type="Pfam" id="PF03786">
    <property type="entry name" value="UxuA"/>
    <property type="match status" value="1"/>
</dbReference>
<evidence type="ECO:0000256" key="3">
    <source>
        <dbReference type="ARBA" id="ARBA00001954"/>
    </source>
</evidence>
<evidence type="ECO:0000256" key="9">
    <source>
        <dbReference type="ARBA" id="ARBA00023211"/>
    </source>
</evidence>
<comment type="similarity">
    <text evidence="6">Belongs to the mannonate dehydratase family.</text>
</comment>
<reference evidence="11" key="1">
    <citation type="submission" date="2020-09" db="EMBL/GenBank/DDBJ databases">
        <title>Genome seq and assembly of Tianweitania sp.</title>
        <authorList>
            <person name="Chhetri G."/>
        </authorList>
    </citation>
    <scope>NUCLEOTIDE SEQUENCE</scope>
    <source>
        <strain evidence="11">Rool2</strain>
    </source>
</reference>
<accession>A0A8J6PUQ9</accession>
<gene>
    <name evidence="11" type="ORF">ICI42_15765</name>
</gene>
<sequence>MRQTWRWFGPADLASIDDVLQVGAQGIVSALHHVPTGEVWTSEEIARRQDIIRRRLASGSMFPAAPSTATSGTFVPGAQTRDHLAPSATEKMVPVAGDARLRSSGGGHRARAQLSFDASPQRRRYRILDNSPVIRFAV</sequence>
<keyword evidence="8" id="KW-0408">Iron</keyword>
<evidence type="ECO:0000256" key="10">
    <source>
        <dbReference type="ARBA" id="ARBA00023239"/>
    </source>
</evidence>
<evidence type="ECO:0000256" key="7">
    <source>
        <dbReference type="ARBA" id="ARBA00012927"/>
    </source>
</evidence>
<dbReference type="PANTHER" id="PTHR30387">
    <property type="entry name" value="MANNONATE DEHYDRATASE"/>
    <property type="match status" value="1"/>
</dbReference>
<comment type="cofactor">
    <cofactor evidence="3">
        <name>Fe(2+)</name>
        <dbReference type="ChEBI" id="CHEBI:29033"/>
    </cofactor>
</comment>
<evidence type="ECO:0000256" key="8">
    <source>
        <dbReference type="ARBA" id="ARBA00023004"/>
    </source>
</evidence>
<comment type="catalytic activity">
    <reaction evidence="1">
        <text>D-mannonate = 2-dehydro-3-deoxy-D-gluconate + H2O</text>
        <dbReference type="Rhea" id="RHEA:20097"/>
        <dbReference type="ChEBI" id="CHEBI:15377"/>
        <dbReference type="ChEBI" id="CHEBI:17767"/>
        <dbReference type="ChEBI" id="CHEBI:57990"/>
        <dbReference type="EC" id="4.2.1.8"/>
    </reaction>
</comment>
<evidence type="ECO:0000256" key="4">
    <source>
        <dbReference type="ARBA" id="ARBA00002713"/>
    </source>
</evidence>
<keyword evidence="9" id="KW-0464">Manganese</keyword>
<evidence type="ECO:0000256" key="6">
    <source>
        <dbReference type="ARBA" id="ARBA00007389"/>
    </source>
</evidence>
<dbReference type="GO" id="GO:0042840">
    <property type="term" value="P:D-glucuronate catabolic process"/>
    <property type="evidence" value="ECO:0007669"/>
    <property type="project" value="TreeGrafter"/>
</dbReference>
<protein>
    <recommendedName>
        <fullName evidence="7">mannonate dehydratase</fullName>
        <ecNumber evidence="7">4.2.1.8</ecNumber>
    </recommendedName>
</protein>
<evidence type="ECO:0000256" key="1">
    <source>
        <dbReference type="ARBA" id="ARBA00001794"/>
    </source>
</evidence>
<dbReference type="PANTHER" id="PTHR30387:SF2">
    <property type="entry name" value="MANNONATE DEHYDRATASE"/>
    <property type="match status" value="1"/>
</dbReference>
<evidence type="ECO:0000256" key="2">
    <source>
        <dbReference type="ARBA" id="ARBA00001936"/>
    </source>
</evidence>
<evidence type="ECO:0000313" key="11">
    <source>
        <dbReference type="EMBL" id="MBD0416114.1"/>
    </source>
</evidence>
<dbReference type="AlphaFoldDB" id="A0A8J6PUQ9"/>
<dbReference type="Proteomes" id="UP000643405">
    <property type="component" value="Unassembled WGS sequence"/>
</dbReference>
<dbReference type="GO" id="GO:0008198">
    <property type="term" value="F:ferrous iron binding"/>
    <property type="evidence" value="ECO:0007669"/>
    <property type="project" value="TreeGrafter"/>
</dbReference>
<comment type="function">
    <text evidence="4">Catalyzes the dehydration of D-mannonate.</text>
</comment>
<proteinExistence type="inferred from homology"/>
<organism evidence="11 12">
    <name type="scientific">Oryzicola mucosus</name>
    <dbReference type="NCBI Taxonomy" id="2767425"/>
    <lineage>
        <taxon>Bacteria</taxon>
        <taxon>Pseudomonadati</taxon>
        <taxon>Pseudomonadota</taxon>
        <taxon>Alphaproteobacteria</taxon>
        <taxon>Hyphomicrobiales</taxon>
        <taxon>Phyllobacteriaceae</taxon>
        <taxon>Oryzicola</taxon>
    </lineage>
</organism>
<keyword evidence="10" id="KW-0456">Lyase</keyword>
<dbReference type="GO" id="GO:0030145">
    <property type="term" value="F:manganese ion binding"/>
    <property type="evidence" value="ECO:0007669"/>
    <property type="project" value="TreeGrafter"/>
</dbReference>
<evidence type="ECO:0000313" key="12">
    <source>
        <dbReference type="Proteomes" id="UP000643405"/>
    </source>
</evidence>
<dbReference type="EMBL" id="JACVVX010000004">
    <property type="protein sequence ID" value="MBD0416114.1"/>
    <property type="molecule type" value="Genomic_DNA"/>
</dbReference>
<comment type="caution">
    <text evidence="11">The sequence shown here is derived from an EMBL/GenBank/DDBJ whole genome shotgun (WGS) entry which is preliminary data.</text>
</comment>
<comment type="cofactor">
    <cofactor evidence="2">
        <name>Mn(2+)</name>
        <dbReference type="ChEBI" id="CHEBI:29035"/>
    </cofactor>
</comment>
<comment type="pathway">
    <text evidence="5">Carbohydrate metabolism; pentose and glucuronate interconversion.</text>
</comment>
<evidence type="ECO:0000256" key="5">
    <source>
        <dbReference type="ARBA" id="ARBA00004892"/>
    </source>
</evidence>
<dbReference type="SUPFAM" id="SSF51658">
    <property type="entry name" value="Xylose isomerase-like"/>
    <property type="match status" value="1"/>
</dbReference>
<dbReference type="UniPathway" id="UPA00246"/>
<dbReference type="GO" id="GO:0008927">
    <property type="term" value="F:mannonate dehydratase activity"/>
    <property type="evidence" value="ECO:0007669"/>
    <property type="project" value="UniProtKB-EC"/>
</dbReference>
<dbReference type="EC" id="4.2.1.8" evidence="7"/>
<dbReference type="InterPro" id="IPR036237">
    <property type="entry name" value="Xyl_isomerase-like_sf"/>
</dbReference>
<name>A0A8J6PUQ9_9HYPH</name>
<dbReference type="InterPro" id="IPR004628">
    <property type="entry name" value="Man_deHydtase"/>
</dbReference>
<keyword evidence="12" id="KW-1185">Reference proteome</keyword>